<dbReference type="EMBL" id="AZMM01008730">
    <property type="protein sequence ID" value="ETJ37037.1"/>
    <property type="molecule type" value="Genomic_DNA"/>
</dbReference>
<reference evidence="1" key="1">
    <citation type="submission" date="2013-12" db="EMBL/GenBank/DDBJ databases">
        <title>A Varibaculum cambriense genome reconstructed from a premature infant gut community with otherwise low bacterial novelty that shifts toward anaerobic metabolism during the third week of life.</title>
        <authorList>
            <person name="Brown C.T."/>
            <person name="Sharon I."/>
            <person name="Thomas B.C."/>
            <person name="Castelle C.J."/>
            <person name="Morowitz M.J."/>
            <person name="Banfield J.F."/>
        </authorList>
    </citation>
    <scope>NUCLEOTIDE SEQUENCE</scope>
</reference>
<organism evidence="1">
    <name type="scientific">human gut metagenome</name>
    <dbReference type="NCBI Taxonomy" id="408170"/>
    <lineage>
        <taxon>unclassified sequences</taxon>
        <taxon>metagenomes</taxon>
        <taxon>organismal metagenomes</taxon>
    </lineage>
</organism>
<gene>
    <name evidence="1" type="ORF">Q604_UNBC08730G0001</name>
</gene>
<comment type="caution">
    <text evidence="1">The sequence shown here is derived from an EMBL/GenBank/DDBJ whole genome shotgun (WGS) entry which is preliminary data.</text>
</comment>
<accession>W1Y3B7</accession>
<protein>
    <submittedName>
        <fullName evidence="1">Uncharacterized protein</fullName>
    </submittedName>
</protein>
<evidence type="ECO:0000313" key="1">
    <source>
        <dbReference type="EMBL" id="ETJ37037.1"/>
    </source>
</evidence>
<sequence length="29" mass="3237">IEDVDAENHEAYPGHLNEIKRILSFAIAA</sequence>
<name>W1Y3B7_9ZZZZ</name>
<feature type="non-terminal residue" evidence="1">
    <location>
        <position position="1"/>
    </location>
</feature>
<proteinExistence type="predicted"/>
<dbReference type="AlphaFoldDB" id="W1Y3B7"/>